<dbReference type="Pfam" id="PF10098">
    <property type="entry name" value="DUF2336"/>
    <property type="match status" value="1"/>
</dbReference>
<organism evidence="1 2">
    <name type="scientific">Marivibrio halodurans</name>
    <dbReference type="NCBI Taxonomy" id="2039722"/>
    <lineage>
        <taxon>Bacteria</taxon>
        <taxon>Pseudomonadati</taxon>
        <taxon>Pseudomonadota</taxon>
        <taxon>Alphaproteobacteria</taxon>
        <taxon>Rhodospirillales</taxon>
        <taxon>Rhodospirillaceae</taxon>
        <taxon>Marivibrio</taxon>
    </lineage>
</organism>
<comment type="caution">
    <text evidence="1">The sequence shown here is derived from an EMBL/GenBank/DDBJ whole genome shotgun (WGS) entry which is preliminary data.</text>
</comment>
<dbReference type="RefSeq" id="WP_210682681.1">
    <property type="nucleotide sequence ID" value="NZ_JAGMWN010000006.1"/>
</dbReference>
<keyword evidence="2" id="KW-1185">Reference proteome</keyword>
<dbReference type="InterPro" id="IPR016024">
    <property type="entry name" value="ARM-type_fold"/>
</dbReference>
<protein>
    <submittedName>
        <fullName evidence="1">DUF2336 domain-containing protein</fullName>
    </submittedName>
</protein>
<accession>A0A8J7V3L9</accession>
<dbReference type="EMBL" id="JAGMWN010000006">
    <property type="protein sequence ID" value="MBP5858102.1"/>
    <property type="molecule type" value="Genomic_DNA"/>
</dbReference>
<evidence type="ECO:0000313" key="1">
    <source>
        <dbReference type="EMBL" id="MBP5858102.1"/>
    </source>
</evidence>
<gene>
    <name evidence="1" type="ORF">KAJ83_13870</name>
</gene>
<dbReference type="SUPFAM" id="SSF48371">
    <property type="entry name" value="ARM repeat"/>
    <property type="match status" value="1"/>
</dbReference>
<sequence>MSKKDATVPAGLDPTRPIILPDRLSYEQMRELAGNENAAVRVALARHPDTQPEVLYFLAEDTDPDVRRAVARNDRTPRQADLVLTKDHEVGVRGDLAAKIARLTPDMAEDQRSTLYRLTVEALEVLAEDQLVQVRRILADALKDVANAPASVIRLLAHDSELSVAQPVLEFSPVLSDDDLLSIIRSSPIQGALAAISRRGGVAPGLSEAIVQSGDEQAISALLANPSAQLREETLDIILDKAPGVESWHEPLVVRPKLSPKAARRIASFVAMHLLDRLQKRVDLDDETLIAVAQAVERRIESENKERPEPEWADQDDVEDRVDQLAKAGKLDAKAIEMALAKGEKRFVVLALAMLADLPSEMVGEIVARRVPKALVALTWRASLRPHLANQLQIQLAGIPPETMIRVDGPDWPMKPEDMAWQIDFYREPLVKRD</sequence>
<name>A0A8J7V3L9_9PROT</name>
<dbReference type="InterPro" id="IPR011989">
    <property type="entry name" value="ARM-like"/>
</dbReference>
<reference evidence="1" key="1">
    <citation type="submission" date="2021-04" db="EMBL/GenBank/DDBJ databases">
        <authorList>
            <person name="Zhang D.-C."/>
        </authorList>
    </citation>
    <scope>NUCLEOTIDE SEQUENCE</scope>
    <source>
        <strain evidence="1">CGMCC 1.15697</strain>
    </source>
</reference>
<dbReference type="InterPro" id="IPR019285">
    <property type="entry name" value="DUF2336"/>
</dbReference>
<dbReference type="AlphaFoldDB" id="A0A8J7V3L9"/>
<proteinExistence type="predicted"/>
<dbReference type="Gene3D" id="1.25.10.10">
    <property type="entry name" value="Leucine-rich Repeat Variant"/>
    <property type="match status" value="1"/>
</dbReference>
<dbReference type="Proteomes" id="UP000672602">
    <property type="component" value="Unassembled WGS sequence"/>
</dbReference>
<evidence type="ECO:0000313" key="2">
    <source>
        <dbReference type="Proteomes" id="UP000672602"/>
    </source>
</evidence>